<accession>D6TSZ0</accession>
<evidence type="ECO:0000256" key="3">
    <source>
        <dbReference type="ARBA" id="ARBA00022553"/>
    </source>
</evidence>
<dbReference type="eggNOG" id="COG2205">
    <property type="taxonomic scope" value="Bacteria"/>
</dbReference>
<dbReference type="InterPro" id="IPR035965">
    <property type="entry name" value="PAS-like_dom_sf"/>
</dbReference>
<dbReference type="SMART" id="SM00086">
    <property type="entry name" value="PAC"/>
    <property type="match status" value="3"/>
</dbReference>
<dbReference type="FunFam" id="3.30.565.10:FF:000006">
    <property type="entry name" value="Sensor histidine kinase WalK"/>
    <property type="match status" value="1"/>
</dbReference>
<dbReference type="Gene3D" id="3.30.450.20">
    <property type="entry name" value="PAS domain"/>
    <property type="match status" value="3"/>
</dbReference>
<dbReference type="PROSITE" id="PS50113">
    <property type="entry name" value="PAC"/>
    <property type="match status" value="2"/>
</dbReference>
<dbReference type="SUPFAM" id="SSF55785">
    <property type="entry name" value="PYP-like sensor domain (PAS domain)"/>
    <property type="match status" value="3"/>
</dbReference>
<dbReference type="SMART" id="SM00387">
    <property type="entry name" value="HATPase_c"/>
    <property type="match status" value="1"/>
</dbReference>
<keyword evidence="11" id="KW-1185">Reference proteome</keyword>
<feature type="domain" description="Histidine kinase" evidence="7">
    <location>
        <begin position="403"/>
        <end position="636"/>
    </location>
</feature>
<keyword evidence="5 10" id="KW-0418">Kinase</keyword>
<evidence type="ECO:0000256" key="1">
    <source>
        <dbReference type="ARBA" id="ARBA00000085"/>
    </source>
</evidence>
<dbReference type="PANTHER" id="PTHR43304:SF1">
    <property type="entry name" value="PAC DOMAIN-CONTAINING PROTEIN"/>
    <property type="match status" value="1"/>
</dbReference>
<feature type="domain" description="PAC" evidence="9">
    <location>
        <begin position="220"/>
        <end position="272"/>
    </location>
</feature>
<dbReference type="SUPFAM" id="SSF47384">
    <property type="entry name" value="Homodimeric domain of signal transducing histidine kinase"/>
    <property type="match status" value="1"/>
</dbReference>
<evidence type="ECO:0000259" key="8">
    <source>
        <dbReference type="PROSITE" id="PS50112"/>
    </source>
</evidence>
<gene>
    <name evidence="10" type="ORF">Krac_4521</name>
</gene>
<feature type="domain" description="PAC" evidence="9">
    <location>
        <begin position="96"/>
        <end position="148"/>
    </location>
</feature>
<dbReference type="PROSITE" id="PS50112">
    <property type="entry name" value="PAS"/>
    <property type="match status" value="2"/>
</dbReference>
<dbReference type="InterPro" id="IPR001610">
    <property type="entry name" value="PAC"/>
</dbReference>
<evidence type="ECO:0000256" key="5">
    <source>
        <dbReference type="ARBA" id="ARBA00022777"/>
    </source>
</evidence>
<dbReference type="GO" id="GO:0000155">
    <property type="term" value="F:phosphorelay sensor kinase activity"/>
    <property type="evidence" value="ECO:0007669"/>
    <property type="project" value="InterPro"/>
</dbReference>
<evidence type="ECO:0000256" key="4">
    <source>
        <dbReference type="ARBA" id="ARBA00022679"/>
    </source>
</evidence>
<dbReference type="Gene3D" id="2.10.70.100">
    <property type="match status" value="1"/>
</dbReference>
<dbReference type="InterPro" id="IPR013655">
    <property type="entry name" value="PAS_fold_3"/>
</dbReference>
<dbReference type="InterPro" id="IPR004358">
    <property type="entry name" value="Sig_transdc_His_kin-like_C"/>
</dbReference>
<evidence type="ECO:0000313" key="11">
    <source>
        <dbReference type="Proteomes" id="UP000004508"/>
    </source>
</evidence>
<dbReference type="Pfam" id="PF13426">
    <property type="entry name" value="PAS_9"/>
    <property type="match status" value="1"/>
</dbReference>
<dbReference type="PROSITE" id="PS50109">
    <property type="entry name" value="HIS_KIN"/>
    <property type="match status" value="1"/>
</dbReference>
<dbReference type="AlphaFoldDB" id="D6TSZ0"/>
<feature type="domain" description="PAS" evidence="8">
    <location>
        <begin position="273"/>
        <end position="345"/>
    </location>
</feature>
<dbReference type="PANTHER" id="PTHR43304">
    <property type="entry name" value="PHYTOCHROME-LIKE PROTEIN CPH1"/>
    <property type="match status" value="1"/>
</dbReference>
<dbReference type="CDD" id="cd00075">
    <property type="entry name" value="HATPase"/>
    <property type="match status" value="1"/>
</dbReference>
<name>D6TSZ0_KTERA</name>
<dbReference type="PRINTS" id="PR00344">
    <property type="entry name" value="BCTRLSENSOR"/>
</dbReference>
<dbReference type="InterPro" id="IPR005467">
    <property type="entry name" value="His_kinase_dom"/>
</dbReference>
<dbReference type="SUPFAM" id="SSF55874">
    <property type="entry name" value="ATPase domain of HSP90 chaperone/DNA topoisomerase II/histidine kinase"/>
    <property type="match status" value="1"/>
</dbReference>
<keyword evidence="4" id="KW-0808">Transferase</keyword>
<evidence type="ECO:0000259" key="7">
    <source>
        <dbReference type="PROSITE" id="PS50109"/>
    </source>
</evidence>
<dbReference type="OrthoDB" id="9815750at2"/>
<dbReference type="InterPro" id="IPR003594">
    <property type="entry name" value="HATPase_dom"/>
</dbReference>
<dbReference type="EC" id="2.7.13.3" evidence="2"/>
<proteinExistence type="predicted"/>
<feature type="domain" description="PAS" evidence="8">
    <location>
        <begin position="23"/>
        <end position="94"/>
    </location>
</feature>
<dbReference type="Pfam" id="PF02518">
    <property type="entry name" value="HATPase_c"/>
    <property type="match status" value="1"/>
</dbReference>
<comment type="catalytic activity">
    <reaction evidence="1">
        <text>ATP + protein L-histidine = ADP + protein N-phospho-L-histidine.</text>
        <dbReference type="EC" id="2.7.13.3"/>
    </reaction>
</comment>
<dbReference type="InterPro" id="IPR052162">
    <property type="entry name" value="Sensor_kinase/Photoreceptor"/>
</dbReference>
<dbReference type="CDD" id="cd00130">
    <property type="entry name" value="PAS"/>
    <property type="match status" value="3"/>
</dbReference>
<dbReference type="InterPro" id="IPR000014">
    <property type="entry name" value="PAS"/>
</dbReference>
<reference evidence="10 11" key="1">
    <citation type="journal article" date="2011" name="Stand. Genomic Sci.">
        <title>Non-contiguous finished genome sequence and contextual data of the filamentous soil bacterium Ktedonobacter racemifer type strain (SOSP1-21).</title>
        <authorList>
            <person name="Chang Y.J."/>
            <person name="Land M."/>
            <person name="Hauser L."/>
            <person name="Chertkov O."/>
            <person name="Del Rio T.G."/>
            <person name="Nolan M."/>
            <person name="Copeland A."/>
            <person name="Tice H."/>
            <person name="Cheng J.F."/>
            <person name="Lucas S."/>
            <person name="Han C."/>
            <person name="Goodwin L."/>
            <person name="Pitluck S."/>
            <person name="Ivanova N."/>
            <person name="Ovchinikova G."/>
            <person name="Pati A."/>
            <person name="Chen A."/>
            <person name="Palaniappan K."/>
            <person name="Mavromatis K."/>
            <person name="Liolios K."/>
            <person name="Brettin T."/>
            <person name="Fiebig A."/>
            <person name="Rohde M."/>
            <person name="Abt B."/>
            <person name="Goker M."/>
            <person name="Detter J.C."/>
            <person name="Woyke T."/>
            <person name="Bristow J."/>
            <person name="Eisen J.A."/>
            <person name="Markowitz V."/>
            <person name="Hugenholtz P."/>
            <person name="Kyrpides N.C."/>
            <person name="Klenk H.P."/>
            <person name="Lapidus A."/>
        </authorList>
    </citation>
    <scope>NUCLEOTIDE SEQUENCE [LARGE SCALE GENOMIC DNA]</scope>
    <source>
        <strain evidence="11">DSM 44963</strain>
    </source>
</reference>
<dbReference type="InParanoid" id="D6TSZ0"/>
<keyword evidence="3" id="KW-0597">Phosphoprotein</keyword>
<sequence>MAFFNDNPQQENTTQRPPEEAEFVDRFRAMIEGSTDIFCILTLRGEVQEISPSWHNFTGQEENEYRGKGWLEAFHPADQPQVEEALIQTVISGRSSEHTRRVRRYDGSYRLIHWRLIPVRKPSGVVSELVAYGIDVTEQELAKQMSEAEMQLAVKASGVGLWDWNLPTWQFVCTDQMAVHLGISPVTSGSEEQFLACVHPDDRDQIERAHRRALAEKAEFGIEHRTIWPDGSLHWLIARGRGIYDLRGQPIHLIGVALDVTELKQAEEALRESEARFRHFMDSNIIAMALVDLEGTVHEANDALLKLVGYTREDLTAGRMQWTAMTPPEYRAQDARVIEELQTTGVAQPFEKEYVAKDGTRVPVLNGATLLRRRGSSPLAITFVLDLTARKEVERQKDLFLGITSHELKTPLTALRGTLQLVQRRLKRVATTADNFSPEWSTFVQGLTKNLEDCARQVDAQTRLINDLLDISRITSNTLKLSPQRCELGSLVRETVEDLRVTEPERSLLLEVPEDTLVHVLADRDRISQVVTNYVTNALRYSPPDQPVHIGLTAEKGVARVWVRDRGPGLSAEAQKEIWQRFHQVKGVPVQNGSGKGLGLGLYICQMLIAEHQGQVGVESTLGEGSTFWFTLPVVP</sequence>
<dbReference type="NCBIfam" id="TIGR00229">
    <property type="entry name" value="sensory_box"/>
    <property type="match status" value="3"/>
</dbReference>
<protein>
    <recommendedName>
        <fullName evidence="2">histidine kinase</fullName>
        <ecNumber evidence="2">2.7.13.3</ecNumber>
    </recommendedName>
</protein>
<evidence type="ECO:0000256" key="6">
    <source>
        <dbReference type="ARBA" id="ARBA00023012"/>
    </source>
</evidence>
<dbReference type="EMBL" id="ADVG01000003">
    <property type="protein sequence ID" value="EFH83541.1"/>
    <property type="molecule type" value="Genomic_DNA"/>
</dbReference>
<dbReference type="Pfam" id="PF00512">
    <property type="entry name" value="HisKA"/>
    <property type="match status" value="1"/>
</dbReference>
<dbReference type="InterPro" id="IPR003661">
    <property type="entry name" value="HisK_dim/P_dom"/>
</dbReference>
<organism evidence="10 11">
    <name type="scientific">Ktedonobacter racemifer DSM 44963</name>
    <dbReference type="NCBI Taxonomy" id="485913"/>
    <lineage>
        <taxon>Bacteria</taxon>
        <taxon>Bacillati</taxon>
        <taxon>Chloroflexota</taxon>
        <taxon>Ktedonobacteria</taxon>
        <taxon>Ktedonobacterales</taxon>
        <taxon>Ktedonobacteraceae</taxon>
        <taxon>Ktedonobacter</taxon>
    </lineage>
</organism>
<dbReference type="Gene3D" id="3.30.565.10">
    <property type="entry name" value="Histidine kinase-like ATPase, C-terminal domain"/>
    <property type="match status" value="1"/>
</dbReference>
<dbReference type="InterPro" id="IPR036097">
    <property type="entry name" value="HisK_dim/P_sf"/>
</dbReference>
<dbReference type="InterPro" id="IPR036890">
    <property type="entry name" value="HATPase_C_sf"/>
</dbReference>
<dbReference type="SMART" id="SM00091">
    <property type="entry name" value="PAS"/>
    <property type="match status" value="3"/>
</dbReference>
<dbReference type="RefSeq" id="WP_007914316.1">
    <property type="nucleotide sequence ID" value="NZ_ADVG01000003.1"/>
</dbReference>
<dbReference type="Pfam" id="PF08447">
    <property type="entry name" value="PAS_3"/>
    <property type="match status" value="2"/>
</dbReference>
<evidence type="ECO:0000256" key="2">
    <source>
        <dbReference type="ARBA" id="ARBA00012438"/>
    </source>
</evidence>
<evidence type="ECO:0000313" key="10">
    <source>
        <dbReference type="EMBL" id="EFH83541.1"/>
    </source>
</evidence>
<evidence type="ECO:0000259" key="9">
    <source>
        <dbReference type="PROSITE" id="PS50113"/>
    </source>
</evidence>
<dbReference type="STRING" id="485913.Krac_4521"/>
<keyword evidence="6" id="KW-0902">Two-component regulatory system</keyword>
<comment type="caution">
    <text evidence="10">The sequence shown here is derived from an EMBL/GenBank/DDBJ whole genome shotgun (WGS) entry which is preliminary data.</text>
</comment>
<dbReference type="CDD" id="cd00082">
    <property type="entry name" value="HisKA"/>
    <property type="match status" value="1"/>
</dbReference>
<dbReference type="SMART" id="SM00388">
    <property type="entry name" value="HisKA"/>
    <property type="match status" value="1"/>
</dbReference>
<dbReference type="InterPro" id="IPR000700">
    <property type="entry name" value="PAS-assoc_C"/>
</dbReference>
<dbReference type="Gene3D" id="1.10.287.130">
    <property type="match status" value="1"/>
</dbReference>
<dbReference type="Proteomes" id="UP000004508">
    <property type="component" value="Unassembled WGS sequence"/>
</dbReference>